<feature type="compositionally biased region" description="Acidic residues" evidence="1">
    <location>
        <begin position="9"/>
        <end position="30"/>
    </location>
</feature>
<evidence type="ECO:0000313" key="2">
    <source>
        <dbReference type="EMBL" id="ELR04579.1"/>
    </source>
</evidence>
<keyword evidence="3" id="KW-1185">Reference proteome</keyword>
<sequence>MAISNFLNPEEEVEVEKEDEADDDEEEQPEEPVYSIQEARKAMQVLIKFTEGSAELHTAHLRAIERLEL</sequence>
<dbReference type="HOGENOM" id="CLU_2777012_0_0_1"/>
<protein>
    <submittedName>
        <fullName evidence="2">Uncharacterized protein</fullName>
    </submittedName>
</protein>
<dbReference type="InParanoid" id="L8FVQ5"/>
<reference evidence="3" key="1">
    <citation type="submission" date="2010-09" db="EMBL/GenBank/DDBJ databases">
        <title>The genome sequence of Geomyces destructans 20631-21.</title>
        <authorList>
            <consortium name="The Broad Institute Genome Sequencing Platform"/>
            <person name="Cuomo C.A."/>
            <person name="Blehert D.S."/>
            <person name="Lorch J.M."/>
            <person name="Young S.K."/>
            <person name="Zeng Q."/>
            <person name="Gargeya S."/>
            <person name="Fitzgerald M."/>
            <person name="Haas B."/>
            <person name="Abouelleil A."/>
            <person name="Alvarado L."/>
            <person name="Arachchi H.M."/>
            <person name="Berlin A."/>
            <person name="Brown A."/>
            <person name="Chapman S.B."/>
            <person name="Chen Z."/>
            <person name="Dunbar C."/>
            <person name="Freedman E."/>
            <person name="Gearin G."/>
            <person name="Gellesch M."/>
            <person name="Goldberg J."/>
            <person name="Griggs A."/>
            <person name="Gujja S."/>
            <person name="Heiman D."/>
            <person name="Howarth C."/>
            <person name="Larson L."/>
            <person name="Lui A."/>
            <person name="MacDonald P.J.P."/>
            <person name="Montmayeur A."/>
            <person name="Murphy C."/>
            <person name="Neiman D."/>
            <person name="Pearson M."/>
            <person name="Priest M."/>
            <person name="Roberts A."/>
            <person name="Saif S."/>
            <person name="Shea T."/>
            <person name="Shenoy N."/>
            <person name="Sisk P."/>
            <person name="Stolte C."/>
            <person name="Sykes S."/>
            <person name="Wortman J."/>
            <person name="Nusbaum C."/>
            <person name="Birren B."/>
        </authorList>
    </citation>
    <scope>NUCLEOTIDE SEQUENCE [LARGE SCALE GENOMIC DNA]</scope>
    <source>
        <strain evidence="3">ATCC MYA-4855 / 20631-21</strain>
    </source>
</reference>
<accession>L8FVQ5</accession>
<dbReference type="EMBL" id="GL573353">
    <property type="protein sequence ID" value="ELR04579.1"/>
    <property type="molecule type" value="Genomic_DNA"/>
</dbReference>
<dbReference type="AlphaFoldDB" id="L8FVQ5"/>
<evidence type="ECO:0000313" key="3">
    <source>
        <dbReference type="Proteomes" id="UP000011064"/>
    </source>
</evidence>
<gene>
    <name evidence="2" type="ORF">GMDG_06863</name>
</gene>
<name>L8FVQ5_PSED2</name>
<proteinExistence type="predicted"/>
<feature type="region of interest" description="Disordered" evidence="1">
    <location>
        <begin position="1"/>
        <end position="33"/>
    </location>
</feature>
<dbReference type="VEuPathDB" id="FungiDB:GMDG_06863"/>
<evidence type="ECO:0000256" key="1">
    <source>
        <dbReference type="SAM" id="MobiDB-lite"/>
    </source>
</evidence>
<dbReference type="Proteomes" id="UP000011064">
    <property type="component" value="Unassembled WGS sequence"/>
</dbReference>
<organism evidence="2 3">
    <name type="scientific">Pseudogymnoascus destructans (strain ATCC MYA-4855 / 20631-21)</name>
    <name type="common">Bat white-nose syndrome fungus</name>
    <name type="synonym">Geomyces destructans</name>
    <dbReference type="NCBI Taxonomy" id="658429"/>
    <lineage>
        <taxon>Eukaryota</taxon>
        <taxon>Fungi</taxon>
        <taxon>Dikarya</taxon>
        <taxon>Ascomycota</taxon>
        <taxon>Pezizomycotina</taxon>
        <taxon>Leotiomycetes</taxon>
        <taxon>Thelebolales</taxon>
        <taxon>Thelebolaceae</taxon>
        <taxon>Pseudogymnoascus</taxon>
    </lineage>
</organism>